<feature type="compositionally biased region" description="Polar residues" evidence="1">
    <location>
        <begin position="256"/>
        <end position="266"/>
    </location>
</feature>
<reference evidence="2" key="1">
    <citation type="journal article" date="2022" name="bioRxiv">
        <title>Sequencing and chromosome-scale assembly of the giantPleurodeles waltlgenome.</title>
        <authorList>
            <person name="Brown T."/>
            <person name="Elewa A."/>
            <person name="Iarovenko S."/>
            <person name="Subramanian E."/>
            <person name="Araus A.J."/>
            <person name="Petzold A."/>
            <person name="Susuki M."/>
            <person name="Suzuki K.-i.T."/>
            <person name="Hayashi T."/>
            <person name="Toyoda A."/>
            <person name="Oliveira C."/>
            <person name="Osipova E."/>
            <person name="Leigh N.D."/>
            <person name="Simon A."/>
            <person name="Yun M.H."/>
        </authorList>
    </citation>
    <scope>NUCLEOTIDE SEQUENCE</scope>
    <source>
        <strain evidence="2">20211129_DDA</strain>
        <tissue evidence="2">Liver</tissue>
    </source>
</reference>
<comment type="caution">
    <text evidence="2">The sequence shown here is derived from an EMBL/GenBank/DDBJ whole genome shotgun (WGS) entry which is preliminary data.</text>
</comment>
<dbReference type="EMBL" id="JANPWB010000002">
    <property type="protein sequence ID" value="KAJ1206232.1"/>
    <property type="molecule type" value="Genomic_DNA"/>
</dbReference>
<evidence type="ECO:0000313" key="3">
    <source>
        <dbReference type="Proteomes" id="UP001066276"/>
    </source>
</evidence>
<keyword evidence="3" id="KW-1185">Reference proteome</keyword>
<gene>
    <name evidence="2" type="ORF">NDU88_001641</name>
</gene>
<proteinExistence type="predicted"/>
<feature type="region of interest" description="Disordered" evidence="1">
    <location>
        <begin position="196"/>
        <end position="266"/>
    </location>
</feature>
<organism evidence="2 3">
    <name type="scientific">Pleurodeles waltl</name>
    <name type="common">Iberian ribbed newt</name>
    <dbReference type="NCBI Taxonomy" id="8319"/>
    <lineage>
        <taxon>Eukaryota</taxon>
        <taxon>Metazoa</taxon>
        <taxon>Chordata</taxon>
        <taxon>Craniata</taxon>
        <taxon>Vertebrata</taxon>
        <taxon>Euteleostomi</taxon>
        <taxon>Amphibia</taxon>
        <taxon>Batrachia</taxon>
        <taxon>Caudata</taxon>
        <taxon>Salamandroidea</taxon>
        <taxon>Salamandridae</taxon>
        <taxon>Pleurodelinae</taxon>
        <taxon>Pleurodeles</taxon>
    </lineage>
</organism>
<evidence type="ECO:0000256" key="1">
    <source>
        <dbReference type="SAM" id="MobiDB-lite"/>
    </source>
</evidence>
<evidence type="ECO:0000313" key="2">
    <source>
        <dbReference type="EMBL" id="KAJ1206232.1"/>
    </source>
</evidence>
<accession>A0AAV7W026</accession>
<dbReference type="Proteomes" id="UP001066276">
    <property type="component" value="Chromosome 1_2"/>
</dbReference>
<feature type="compositionally biased region" description="Basic and acidic residues" evidence="1">
    <location>
        <begin position="312"/>
        <end position="335"/>
    </location>
</feature>
<feature type="region of interest" description="Disordered" evidence="1">
    <location>
        <begin position="143"/>
        <end position="173"/>
    </location>
</feature>
<feature type="compositionally biased region" description="Basic and acidic residues" evidence="1">
    <location>
        <begin position="218"/>
        <end position="245"/>
    </location>
</feature>
<protein>
    <submittedName>
        <fullName evidence="2">Uncharacterized protein</fullName>
    </submittedName>
</protein>
<sequence length="343" mass="37991">MLSVTSPGKTSHQLLFLEILSKQCPLAIPQASSVAGPTAAPPSLQQNFTMTHILQEVTVIGCLLEGIDSKISNLMAETKSIRADIADFQDRVEGMEQCFPVVEDRLNAIPDRDQELLYLRNKPTDLEDKSHRDKTYALATLRTESGTESRLSLHGDALPGRHGNIDNTSLTGNPDIRVPKALKIDNGLHAQCVVEEEEDAERAEETPKGGFVTIEETSNQREAPHPNTKDRIEAREEIEKRELRHVPGGQKGDGQSGTESRFSLNGNALLGRHGNIDNTSLTGNPDIWVPKALKIDDGLRSRRVVEEEEDAERAGETPKRRLCDNRRNIESERSPAAKHQRPN</sequence>
<feature type="region of interest" description="Disordered" evidence="1">
    <location>
        <begin position="298"/>
        <end position="343"/>
    </location>
</feature>
<dbReference type="AlphaFoldDB" id="A0AAV7W026"/>
<name>A0AAV7W026_PLEWA</name>